<organism evidence="1 2">
    <name type="scientific">Pseudogemmobacter faecipullorum</name>
    <dbReference type="NCBI Taxonomy" id="2755041"/>
    <lineage>
        <taxon>Bacteria</taxon>
        <taxon>Pseudomonadati</taxon>
        <taxon>Pseudomonadota</taxon>
        <taxon>Alphaproteobacteria</taxon>
        <taxon>Rhodobacterales</taxon>
        <taxon>Paracoccaceae</taxon>
        <taxon>Pseudogemmobacter</taxon>
    </lineage>
</organism>
<evidence type="ECO:0000313" key="2">
    <source>
        <dbReference type="Proteomes" id="UP001198571"/>
    </source>
</evidence>
<evidence type="ECO:0000313" key="1">
    <source>
        <dbReference type="EMBL" id="MCB5412415.1"/>
    </source>
</evidence>
<protein>
    <submittedName>
        <fullName evidence="1">Helix-turn-helix domain-containing protein</fullName>
    </submittedName>
</protein>
<dbReference type="EMBL" id="JACDXX010000056">
    <property type="protein sequence ID" value="MCB5412415.1"/>
    <property type="molecule type" value="Genomic_DNA"/>
</dbReference>
<gene>
    <name evidence="1" type="ORF">H0485_20850</name>
</gene>
<comment type="caution">
    <text evidence="1">The sequence shown here is derived from an EMBL/GenBank/DDBJ whole genome shotgun (WGS) entry which is preliminary data.</text>
</comment>
<name>A0ABS8CUB4_9RHOB</name>
<reference evidence="1 2" key="1">
    <citation type="submission" date="2020-07" db="EMBL/GenBank/DDBJ databases">
        <title>Pseudogemmobacter sp. nov., isolated from poultry manure in Taiwan.</title>
        <authorList>
            <person name="Lin S.-Y."/>
            <person name="Tang Y.-S."/>
            <person name="Young C.-C."/>
        </authorList>
    </citation>
    <scope>NUCLEOTIDE SEQUENCE [LARGE SCALE GENOMIC DNA]</scope>
    <source>
        <strain evidence="1 2">CC-YST710</strain>
    </source>
</reference>
<dbReference type="RefSeq" id="WP_226937834.1">
    <property type="nucleotide sequence ID" value="NZ_JACDXX010000056.1"/>
</dbReference>
<keyword evidence="2" id="KW-1185">Reference proteome</keyword>
<proteinExistence type="predicted"/>
<sequence>MRLSKNTLSSSSDRFIGESKDGVATLFVETKKQEGLAWASARRLRGKAKPSFSSVAKEHAEAKQAPAEVMTWLDSVVEDGSGVIVVRTASGLHRLSVRSLDDKSESGALEPEMDGDVAKAVARAQQRGRETAASVLNHPDMLTGEDIAQRMGMSRQAVYKATITNKLFALEGAKRGYRYPLWQIDEAGVRHKGLQEVISLVGNGWEALRFFSASADGIFNRERLGRGDVEGLLAQARLWNSSHYG</sequence>
<accession>A0ABS8CUB4</accession>
<dbReference type="Proteomes" id="UP001198571">
    <property type="component" value="Unassembled WGS sequence"/>
</dbReference>